<sequence length="571" mass="66412">MPQSQNSLCSSLVRQTTVEMGIKTVHFFNLPNEFGSEAYLKYFHEQWIIPAFVISYQTKETHQFIGLRKHSDSEGYVFFINGQKQFISALRVVKKTNPLARCIFIYPKGKAEKVADLHKLAWQLFDLVNVVIVTPSSGRQKHWSLFNPFRGENHNLATMSDAPTYLQNMHNFKNLQGYSIRVTSSANPIKKPGLRALGIGIMEALEEQMKFTLQTTKKQFLSDSEPHFVDVDNYPRLIYDLTNKSIVFLHPLMQTKVLFAVPKNRSRMSGRFQFNESLTTKFRVLLMFYFMILNFFGRFHRTIYGPSRETDRTYLFLASVGILFNASLVDFKRLRIVATAIMIAHVGFNAYFQATYFEISSVPYNHDINTLDHLLKTNLRFVTSQSIYDCLREITGDSRIQQIIKRLEIYEIKDDYFETFSQSSYGLLLIDYKARHLAQIIHDNHGNDLVHVVPEPVHEFYQAMKARKDLPFIRRFNELISQMIETGMVLHELNRVVANNELKRLDRVKRGKMATNAFFGELLWHNFGECAKQMVGKMLAVFASRCYEIIWCVIVGLKTFHLKNNLMKKIC</sequence>
<comment type="subcellular location">
    <subcellularLocation>
        <location evidence="1">Cell membrane</location>
        <topology evidence="1">Multi-pass membrane protein</topology>
    </subcellularLocation>
</comment>
<keyword evidence="10" id="KW-1185">Reference proteome</keyword>
<proteinExistence type="predicted"/>
<dbReference type="VEuPathDB" id="VectorBase:CQUJHB011737"/>
<dbReference type="PANTHER" id="PTHR42643:SF38">
    <property type="entry name" value="IONOTROPIC RECEPTOR 100A"/>
    <property type="match status" value="1"/>
</dbReference>
<name>B0WJV0_CULQU</name>
<dbReference type="PANTHER" id="PTHR42643">
    <property type="entry name" value="IONOTROPIC RECEPTOR 20A-RELATED"/>
    <property type="match status" value="1"/>
</dbReference>
<evidence type="ECO:0000256" key="5">
    <source>
        <dbReference type="ARBA" id="ARBA00023136"/>
    </source>
</evidence>
<evidence type="ECO:0000256" key="4">
    <source>
        <dbReference type="ARBA" id="ARBA00022989"/>
    </source>
</evidence>
<dbReference type="AlphaFoldDB" id="B0WJV0"/>
<keyword evidence="7" id="KW-0325">Glycoprotein</keyword>
<evidence type="ECO:0000256" key="7">
    <source>
        <dbReference type="ARBA" id="ARBA00023180"/>
    </source>
</evidence>
<evidence type="ECO:0000313" key="8">
    <source>
        <dbReference type="EMBL" id="EDS29467.1"/>
    </source>
</evidence>
<evidence type="ECO:0000256" key="3">
    <source>
        <dbReference type="ARBA" id="ARBA00022692"/>
    </source>
</evidence>
<reference evidence="9" key="2">
    <citation type="submission" date="2021-02" db="UniProtKB">
        <authorList>
            <consortium name="EnsemblMetazoa"/>
        </authorList>
    </citation>
    <scope>IDENTIFICATION</scope>
    <source>
        <strain evidence="9">JHB</strain>
    </source>
</reference>
<keyword evidence="3" id="KW-0812">Transmembrane</keyword>
<dbReference type="KEGG" id="cqu:CpipJ_CPIJ007294"/>
<dbReference type="InterPro" id="IPR052192">
    <property type="entry name" value="Insect_Ionotropic_Sensory_Rcpt"/>
</dbReference>
<gene>
    <name evidence="9" type="primary">6039367</name>
    <name evidence="8" type="ORF">CpipJ_CPIJ007294</name>
</gene>
<organism>
    <name type="scientific">Culex quinquefasciatus</name>
    <name type="common">Southern house mosquito</name>
    <name type="synonym">Culex pungens</name>
    <dbReference type="NCBI Taxonomy" id="7176"/>
    <lineage>
        <taxon>Eukaryota</taxon>
        <taxon>Metazoa</taxon>
        <taxon>Ecdysozoa</taxon>
        <taxon>Arthropoda</taxon>
        <taxon>Hexapoda</taxon>
        <taxon>Insecta</taxon>
        <taxon>Pterygota</taxon>
        <taxon>Neoptera</taxon>
        <taxon>Endopterygota</taxon>
        <taxon>Diptera</taxon>
        <taxon>Nematocera</taxon>
        <taxon>Culicoidea</taxon>
        <taxon>Culicidae</taxon>
        <taxon>Culicinae</taxon>
        <taxon>Culicini</taxon>
        <taxon>Culex</taxon>
        <taxon>Culex</taxon>
    </lineage>
</organism>
<dbReference type="HOGENOM" id="CLU_415774_0_0_1"/>
<dbReference type="GO" id="GO:0005886">
    <property type="term" value="C:plasma membrane"/>
    <property type="evidence" value="ECO:0007669"/>
    <property type="project" value="UniProtKB-SubCell"/>
</dbReference>
<evidence type="ECO:0000256" key="1">
    <source>
        <dbReference type="ARBA" id="ARBA00004651"/>
    </source>
</evidence>
<reference evidence="8" key="1">
    <citation type="submission" date="2007-03" db="EMBL/GenBank/DDBJ databases">
        <title>Annotation of Culex pipiens quinquefasciatus.</title>
        <authorList>
            <consortium name="The Broad Institute Genome Sequencing Platform"/>
            <person name="Atkinson P.W."/>
            <person name="Hemingway J."/>
            <person name="Christensen B.M."/>
            <person name="Higgs S."/>
            <person name="Kodira C."/>
            <person name="Hannick L."/>
            <person name="Megy K."/>
            <person name="O'Leary S."/>
            <person name="Pearson M."/>
            <person name="Haas B.J."/>
            <person name="Mauceli E."/>
            <person name="Wortman J.R."/>
            <person name="Lee N.H."/>
            <person name="Guigo R."/>
            <person name="Stanke M."/>
            <person name="Alvarado L."/>
            <person name="Amedeo P."/>
            <person name="Antoine C.H."/>
            <person name="Arensburger P."/>
            <person name="Bidwell S.L."/>
            <person name="Crawford M."/>
            <person name="Camaro F."/>
            <person name="Devon K."/>
            <person name="Engels R."/>
            <person name="Hammond M."/>
            <person name="Howarth C."/>
            <person name="Koehrsen M."/>
            <person name="Lawson D."/>
            <person name="Montgomery P."/>
            <person name="Nene V."/>
            <person name="Nusbaum C."/>
            <person name="Puiu D."/>
            <person name="Romero-Severson J."/>
            <person name="Severson D.W."/>
            <person name="Shumway M."/>
            <person name="Sisk P."/>
            <person name="Stolte C."/>
            <person name="Zeng Q."/>
            <person name="Eisenstadt E."/>
            <person name="Fraser-Liggett C."/>
            <person name="Strausberg R."/>
            <person name="Galagan J."/>
            <person name="Birren B."/>
            <person name="Collins F.H."/>
        </authorList>
    </citation>
    <scope>NUCLEOTIDE SEQUENCE [LARGE SCALE GENOMIC DNA]</scope>
    <source>
        <strain evidence="8">JHB</strain>
    </source>
</reference>
<evidence type="ECO:0000256" key="2">
    <source>
        <dbReference type="ARBA" id="ARBA00022475"/>
    </source>
</evidence>
<evidence type="ECO:0000313" key="9">
    <source>
        <dbReference type="EnsemblMetazoa" id="CPIJ007294-PA"/>
    </source>
</evidence>
<evidence type="ECO:0000313" key="10">
    <source>
        <dbReference type="Proteomes" id="UP000002320"/>
    </source>
</evidence>
<keyword evidence="4" id="KW-1133">Transmembrane helix</keyword>
<evidence type="ECO:0000256" key="6">
    <source>
        <dbReference type="ARBA" id="ARBA00023170"/>
    </source>
</evidence>
<dbReference type="EMBL" id="DS231964">
    <property type="protein sequence ID" value="EDS29467.1"/>
    <property type="molecule type" value="Genomic_DNA"/>
</dbReference>
<dbReference type="Proteomes" id="UP000002320">
    <property type="component" value="Unassembled WGS sequence"/>
</dbReference>
<keyword evidence="5" id="KW-0472">Membrane</keyword>
<dbReference type="EnsemblMetazoa" id="CPIJ007294-RA">
    <property type="protein sequence ID" value="CPIJ007294-PA"/>
    <property type="gene ID" value="CPIJ007294"/>
</dbReference>
<keyword evidence="6" id="KW-0675">Receptor</keyword>
<accession>B0WJV0</accession>
<dbReference type="SUPFAM" id="SSF53850">
    <property type="entry name" value="Periplasmic binding protein-like II"/>
    <property type="match status" value="1"/>
</dbReference>
<dbReference type="VEuPathDB" id="VectorBase:CPIJ007294"/>
<dbReference type="InParanoid" id="B0WJV0"/>
<evidence type="ECO:0008006" key="11">
    <source>
        <dbReference type="Google" id="ProtNLM"/>
    </source>
</evidence>
<protein>
    <recommendedName>
        <fullName evidence="11">Ionotropic glutamate receptor C-terminal domain-containing protein</fullName>
    </recommendedName>
</protein>
<keyword evidence="2" id="KW-1003">Cell membrane</keyword>